<evidence type="ECO:0000256" key="12">
    <source>
        <dbReference type="SAM" id="MobiDB-lite"/>
    </source>
</evidence>
<feature type="domain" description="N-acetyltransferase" evidence="13">
    <location>
        <begin position="137"/>
        <end position="275"/>
    </location>
</feature>
<evidence type="ECO:0000256" key="9">
    <source>
        <dbReference type="ARBA" id="ARBA00023315"/>
    </source>
</evidence>
<organism evidence="14 15">
    <name type="scientific">Talaromyces rugulosus</name>
    <name type="common">Penicillium rugulosum</name>
    <dbReference type="NCBI Taxonomy" id="121627"/>
    <lineage>
        <taxon>Eukaryota</taxon>
        <taxon>Fungi</taxon>
        <taxon>Dikarya</taxon>
        <taxon>Ascomycota</taxon>
        <taxon>Pezizomycotina</taxon>
        <taxon>Eurotiomycetes</taxon>
        <taxon>Eurotiomycetidae</taxon>
        <taxon>Eurotiales</taxon>
        <taxon>Trichocomaceae</taxon>
        <taxon>Talaromyces</taxon>
        <taxon>Talaromyces sect. Islandici</taxon>
    </lineage>
</organism>
<dbReference type="PANTHER" id="PTHR20531:SF1">
    <property type="entry name" value="N-ALPHA-ACETYLTRANSFERASE 40"/>
    <property type="match status" value="1"/>
</dbReference>
<evidence type="ECO:0000256" key="3">
    <source>
        <dbReference type="ARBA" id="ARBA00008870"/>
    </source>
</evidence>
<gene>
    <name evidence="14" type="ORF">TRUGW13939_01548</name>
</gene>
<proteinExistence type="inferred from homology"/>
<dbReference type="OrthoDB" id="424551at2759"/>
<dbReference type="AlphaFoldDB" id="A0A7H8QL20"/>
<dbReference type="Gene3D" id="3.40.630.30">
    <property type="match status" value="1"/>
</dbReference>
<feature type="region of interest" description="Disordered" evidence="12">
    <location>
        <begin position="150"/>
        <end position="177"/>
    </location>
</feature>
<protein>
    <recommendedName>
        <fullName evidence="5">N-alpha-acetyltransferase 40</fullName>
        <ecNumber evidence="4">2.3.1.257</ecNumber>
    </recommendedName>
</protein>
<evidence type="ECO:0000256" key="10">
    <source>
        <dbReference type="ARBA" id="ARBA00047821"/>
    </source>
</evidence>
<dbReference type="InterPro" id="IPR039949">
    <property type="entry name" value="NAA40"/>
</dbReference>
<comment type="similarity">
    <text evidence="3">Belongs to the acetyltransferase family. NAA40 subfamily.</text>
</comment>
<dbReference type="GO" id="GO:1990189">
    <property type="term" value="F:protein N-terminal-serine acetyltransferase activity"/>
    <property type="evidence" value="ECO:0007669"/>
    <property type="project" value="UniProtKB-EC"/>
</dbReference>
<name>A0A7H8QL20_TALRU</name>
<evidence type="ECO:0000313" key="15">
    <source>
        <dbReference type="Proteomes" id="UP000509510"/>
    </source>
</evidence>
<dbReference type="GO" id="GO:0005737">
    <property type="term" value="C:cytoplasm"/>
    <property type="evidence" value="ECO:0007669"/>
    <property type="project" value="UniProtKB-SubCell"/>
</dbReference>
<feature type="compositionally biased region" description="Polar residues" evidence="12">
    <location>
        <begin position="150"/>
        <end position="163"/>
    </location>
</feature>
<evidence type="ECO:0000256" key="2">
    <source>
        <dbReference type="ARBA" id="ARBA00004496"/>
    </source>
</evidence>
<reference evidence="15" key="1">
    <citation type="submission" date="2020-06" db="EMBL/GenBank/DDBJ databases">
        <title>A chromosome-scale genome assembly of Talaromyces rugulosus W13939.</title>
        <authorList>
            <person name="Wang B."/>
            <person name="Guo L."/>
            <person name="Ye K."/>
            <person name="Wang L."/>
        </authorList>
    </citation>
    <scope>NUCLEOTIDE SEQUENCE [LARGE SCALE GENOMIC DNA]</scope>
    <source>
        <strain evidence="15">W13939</strain>
    </source>
</reference>
<sequence>MTSSKDHRVKKPTSRSSSRSRSGLKLSKHHRERAAKEAAQKQATDLPLVERTNALSLEDFLARYIDPTHLQLRAPPTASRADGNDQDIPQYQVQIHTADTIPEPDFESCFALIEQTSVADYSTSSTGWSPSKKRKEMRLPDMRYMVLRSTSDYDTPVNGTAEKQQQEDKEGPKQRTPPVAGFLSFMTTYEDGKEVLYCYEVHVNPSLQGSGLGGQLMRLFEQIGRRIGLEKGMLTVFRANAGALRFYERLGYSIDEYSPGPRKLRNGTVKEPDYSILSKALR</sequence>
<keyword evidence="15" id="KW-1185">Reference proteome</keyword>
<evidence type="ECO:0000313" key="14">
    <source>
        <dbReference type="EMBL" id="QKX54462.1"/>
    </source>
</evidence>
<keyword evidence="8" id="KW-0539">Nucleus</keyword>
<accession>A0A7H8QL20</accession>
<evidence type="ECO:0000256" key="6">
    <source>
        <dbReference type="ARBA" id="ARBA00022490"/>
    </source>
</evidence>
<dbReference type="InterPro" id="IPR000182">
    <property type="entry name" value="GNAT_dom"/>
</dbReference>
<dbReference type="InterPro" id="IPR016181">
    <property type="entry name" value="Acyl_CoA_acyltransferase"/>
</dbReference>
<evidence type="ECO:0000256" key="11">
    <source>
        <dbReference type="ARBA" id="ARBA00049524"/>
    </source>
</evidence>
<evidence type="ECO:0000256" key="4">
    <source>
        <dbReference type="ARBA" id="ARBA00012950"/>
    </source>
</evidence>
<evidence type="ECO:0000259" key="13">
    <source>
        <dbReference type="PROSITE" id="PS51186"/>
    </source>
</evidence>
<dbReference type="CDD" id="cd04301">
    <property type="entry name" value="NAT_SF"/>
    <property type="match status" value="1"/>
</dbReference>
<dbReference type="GeneID" id="55989059"/>
<dbReference type="SUPFAM" id="SSF55729">
    <property type="entry name" value="Acyl-CoA N-acyltransferases (Nat)"/>
    <property type="match status" value="1"/>
</dbReference>
<evidence type="ECO:0000256" key="5">
    <source>
        <dbReference type="ARBA" id="ARBA00015043"/>
    </source>
</evidence>
<comment type="catalytic activity">
    <reaction evidence="11">
        <text>N-terminal L-seryl-[histone H4] + acetyl-CoA = N-terminal N(alpha)-acetyl-L-seryl-[histone H4] + CoA + H(+)</text>
        <dbReference type="Rhea" id="RHEA:50596"/>
        <dbReference type="Rhea" id="RHEA-COMP:12740"/>
        <dbReference type="Rhea" id="RHEA-COMP:12743"/>
        <dbReference type="ChEBI" id="CHEBI:15378"/>
        <dbReference type="ChEBI" id="CHEBI:57287"/>
        <dbReference type="ChEBI" id="CHEBI:57288"/>
        <dbReference type="ChEBI" id="CHEBI:64738"/>
        <dbReference type="ChEBI" id="CHEBI:83690"/>
        <dbReference type="EC" id="2.3.1.257"/>
    </reaction>
</comment>
<dbReference type="KEGG" id="trg:TRUGW13939_01548"/>
<dbReference type="GO" id="GO:0005634">
    <property type="term" value="C:nucleus"/>
    <property type="evidence" value="ECO:0007669"/>
    <property type="project" value="UniProtKB-SubCell"/>
</dbReference>
<dbReference type="Proteomes" id="UP000509510">
    <property type="component" value="Chromosome I"/>
</dbReference>
<dbReference type="EMBL" id="CP055898">
    <property type="protein sequence ID" value="QKX54462.1"/>
    <property type="molecule type" value="Genomic_DNA"/>
</dbReference>
<dbReference type="EC" id="2.3.1.257" evidence="4"/>
<keyword evidence="6" id="KW-0963">Cytoplasm</keyword>
<dbReference type="GO" id="GO:0010485">
    <property type="term" value="F:histone H4 acetyltransferase activity"/>
    <property type="evidence" value="ECO:0007669"/>
    <property type="project" value="InterPro"/>
</dbReference>
<evidence type="ECO:0000256" key="8">
    <source>
        <dbReference type="ARBA" id="ARBA00023242"/>
    </source>
</evidence>
<dbReference type="Pfam" id="PF00583">
    <property type="entry name" value="Acetyltransf_1"/>
    <property type="match status" value="1"/>
</dbReference>
<feature type="compositionally biased region" description="Basic and acidic residues" evidence="12">
    <location>
        <begin position="164"/>
        <end position="173"/>
    </location>
</feature>
<comment type="catalytic activity">
    <reaction evidence="10">
        <text>N-terminal L-seryl-[histone H2A] + acetyl-CoA = N-terminal N(alpha)-acetyl-L-seryl-[histone H2A] + CoA + H(+)</text>
        <dbReference type="Rhea" id="RHEA:50600"/>
        <dbReference type="Rhea" id="RHEA-COMP:12742"/>
        <dbReference type="Rhea" id="RHEA-COMP:12744"/>
        <dbReference type="ChEBI" id="CHEBI:15378"/>
        <dbReference type="ChEBI" id="CHEBI:57287"/>
        <dbReference type="ChEBI" id="CHEBI:57288"/>
        <dbReference type="ChEBI" id="CHEBI:64738"/>
        <dbReference type="ChEBI" id="CHEBI:83690"/>
        <dbReference type="EC" id="2.3.1.257"/>
    </reaction>
</comment>
<comment type="subcellular location">
    <subcellularLocation>
        <location evidence="2">Cytoplasm</location>
    </subcellularLocation>
    <subcellularLocation>
        <location evidence="1">Nucleus</location>
    </subcellularLocation>
</comment>
<evidence type="ECO:0000256" key="1">
    <source>
        <dbReference type="ARBA" id="ARBA00004123"/>
    </source>
</evidence>
<dbReference type="PANTHER" id="PTHR20531">
    <property type="entry name" value="N-ALPHA-ACETYLTRANSFERASE 40"/>
    <property type="match status" value="1"/>
</dbReference>
<keyword evidence="7" id="KW-0808">Transferase</keyword>
<dbReference type="RefSeq" id="XP_035340641.1">
    <property type="nucleotide sequence ID" value="XM_035484748.1"/>
</dbReference>
<dbReference type="GO" id="GO:0043998">
    <property type="term" value="F:histone H2A acetyltransferase activity"/>
    <property type="evidence" value="ECO:0007669"/>
    <property type="project" value="InterPro"/>
</dbReference>
<keyword evidence="9" id="KW-0012">Acyltransferase</keyword>
<feature type="region of interest" description="Disordered" evidence="12">
    <location>
        <begin position="1"/>
        <end position="46"/>
    </location>
</feature>
<dbReference type="PROSITE" id="PS51186">
    <property type="entry name" value="GNAT"/>
    <property type="match status" value="1"/>
</dbReference>
<evidence type="ECO:0000256" key="7">
    <source>
        <dbReference type="ARBA" id="ARBA00022679"/>
    </source>
</evidence>